<dbReference type="STRING" id="590646.G3AYU0"/>
<evidence type="ECO:0000256" key="2">
    <source>
        <dbReference type="ARBA" id="ARBA00022723"/>
    </source>
</evidence>
<evidence type="ECO:0000313" key="15">
    <source>
        <dbReference type="Proteomes" id="UP000000707"/>
    </source>
</evidence>
<feature type="domain" description="C2H2-type" evidence="13">
    <location>
        <begin position="111"/>
        <end position="136"/>
    </location>
</feature>
<evidence type="ECO:0000256" key="10">
    <source>
        <dbReference type="ARBA" id="ARBA00040434"/>
    </source>
</evidence>
<keyword evidence="15" id="KW-1185">Reference proteome</keyword>
<feature type="domain" description="C2H2-type" evidence="13">
    <location>
        <begin position="23"/>
        <end position="52"/>
    </location>
</feature>
<dbReference type="FunFam" id="3.30.160.60:FF:002343">
    <property type="entry name" value="Zinc finger protein 33A"/>
    <property type="match status" value="1"/>
</dbReference>
<dbReference type="GO" id="GO:0005634">
    <property type="term" value="C:nucleus"/>
    <property type="evidence" value="ECO:0007669"/>
    <property type="project" value="UniProtKB-SubCell"/>
</dbReference>
<feature type="domain" description="C2H2-type" evidence="13">
    <location>
        <begin position="53"/>
        <end position="82"/>
    </location>
</feature>
<dbReference type="HOGENOM" id="CLU_044102_0_0_1"/>
<dbReference type="SMART" id="SM00355">
    <property type="entry name" value="ZnF_C2H2"/>
    <property type="match status" value="9"/>
</dbReference>
<sequence>MAGSSVQSENSISVSSSQAPRSHVCDYPNCSKAYSKPSLLAQHKRSHTGERPFICGYPECDKSFLRNSHLKAHEVSHQGQNDKPFQCSVCGKGVNTIQHLKRHEITHTKSFTCPHEGCSESFYKHQSLRHHTLSVHEKTLTCKICNKSFTRPYRLAHHNTKYHSQTPTYQCDFRGCFKNFKTWSALQFHIKTDHPKLKCDICGKSCVGKQGLSSHMLMHNPTSIMKLWKCEYCNMGQFVKKIELIKHYHELHDANVPEELLKPTERANLEALLNAEDNHPQNLDDLKNAHDMDESEEEVESDKVSMIAKSEKSLHSLNSALSKNNSIISLLSKNYNTKKIACPKPKCSRLFSRDHDLRRHMIWHEEQAQKIANFLNSLQEETGETENTNDNTHNDDYDEMDDTDMSQMIDDELKRLQQSVSH</sequence>
<evidence type="ECO:0000256" key="11">
    <source>
        <dbReference type="PROSITE-ProRule" id="PRU00042"/>
    </source>
</evidence>
<dbReference type="Proteomes" id="UP000000707">
    <property type="component" value="Unassembled WGS sequence"/>
</dbReference>
<dbReference type="GO" id="GO:0003677">
    <property type="term" value="F:DNA binding"/>
    <property type="evidence" value="ECO:0007669"/>
    <property type="project" value="UniProtKB-KW"/>
</dbReference>
<dbReference type="GO" id="GO:0010468">
    <property type="term" value="P:regulation of gene expression"/>
    <property type="evidence" value="ECO:0007669"/>
    <property type="project" value="TreeGrafter"/>
</dbReference>
<dbReference type="PROSITE" id="PS00028">
    <property type="entry name" value="ZINC_FINGER_C2H2_1"/>
    <property type="match status" value="7"/>
</dbReference>
<reference evidence="14 15" key="1">
    <citation type="journal article" date="2011" name="Proc. Natl. Acad. Sci. U.S.A.">
        <title>Comparative genomics of xylose-fermenting fungi for enhanced biofuel production.</title>
        <authorList>
            <person name="Wohlbach D.J."/>
            <person name="Kuo A."/>
            <person name="Sato T.K."/>
            <person name="Potts K.M."/>
            <person name="Salamov A.A."/>
            <person name="LaButti K.M."/>
            <person name="Sun H."/>
            <person name="Clum A."/>
            <person name="Pangilinan J.L."/>
            <person name="Lindquist E.A."/>
            <person name="Lucas S."/>
            <person name="Lapidus A."/>
            <person name="Jin M."/>
            <person name="Gunawan C."/>
            <person name="Balan V."/>
            <person name="Dale B.E."/>
            <person name="Jeffries T.W."/>
            <person name="Zinkel R."/>
            <person name="Barry K.W."/>
            <person name="Grigoriev I.V."/>
            <person name="Gasch A.P."/>
        </authorList>
    </citation>
    <scope>NUCLEOTIDE SEQUENCE [LARGE SCALE GENOMIC DNA]</scope>
    <source>
        <strain evidence="15">ATCC 10573 / BCRC 21748 / CBS 615 / JCM 9827 / NBRC 10315 / NRRL Y-1498 / VKM Y-70</strain>
    </source>
</reference>
<evidence type="ECO:0000256" key="3">
    <source>
        <dbReference type="ARBA" id="ARBA00022737"/>
    </source>
</evidence>
<feature type="domain" description="C2H2-type" evidence="13">
    <location>
        <begin position="340"/>
        <end position="369"/>
    </location>
</feature>
<feature type="region of interest" description="Disordered" evidence="12">
    <location>
        <begin position="1"/>
        <end position="23"/>
    </location>
</feature>
<feature type="domain" description="C2H2-type" evidence="13">
    <location>
        <begin position="85"/>
        <end position="112"/>
    </location>
</feature>
<keyword evidence="2" id="KW-0479">Metal-binding</keyword>
<keyword evidence="5" id="KW-0862">Zinc</keyword>
<dbReference type="PANTHER" id="PTHR16515">
    <property type="entry name" value="PR DOMAIN ZINC FINGER PROTEIN"/>
    <property type="match status" value="1"/>
</dbReference>
<gene>
    <name evidence="14" type="ORF">CANTEDRAFT_112806</name>
</gene>
<feature type="region of interest" description="Disordered" evidence="12">
    <location>
        <begin position="381"/>
        <end position="402"/>
    </location>
</feature>
<comment type="subcellular location">
    <subcellularLocation>
        <location evidence="1">Nucleus</location>
    </subcellularLocation>
</comment>
<keyword evidence="3" id="KW-0677">Repeat</keyword>
<dbReference type="PANTHER" id="PTHR16515:SF57">
    <property type="entry name" value="ZINC FINGER PROTEIN 154-LIKE"/>
    <property type="match status" value="1"/>
</dbReference>
<dbReference type="GO" id="GO:0008270">
    <property type="term" value="F:zinc ion binding"/>
    <property type="evidence" value="ECO:0007669"/>
    <property type="project" value="UniProtKB-KW"/>
</dbReference>
<feature type="domain" description="C2H2-type" evidence="13">
    <location>
        <begin position="140"/>
        <end position="168"/>
    </location>
</feature>
<dbReference type="Pfam" id="PF00096">
    <property type="entry name" value="zf-C2H2"/>
    <property type="match status" value="4"/>
</dbReference>
<accession>G3AYU0</accession>
<keyword evidence="9" id="KW-0539">Nucleus</keyword>
<dbReference type="PROSITE" id="PS50157">
    <property type="entry name" value="ZINC_FINGER_C2H2_2"/>
    <property type="match status" value="8"/>
</dbReference>
<dbReference type="InterPro" id="IPR013087">
    <property type="entry name" value="Znf_C2H2_type"/>
</dbReference>
<keyword evidence="7" id="KW-0238">DNA-binding</keyword>
<dbReference type="AlphaFoldDB" id="G3AYU0"/>
<dbReference type="SUPFAM" id="SSF57667">
    <property type="entry name" value="beta-beta-alpha zinc fingers"/>
    <property type="match status" value="5"/>
</dbReference>
<evidence type="ECO:0000256" key="7">
    <source>
        <dbReference type="ARBA" id="ARBA00023125"/>
    </source>
</evidence>
<evidence type="ECO:0000256" key="9">
    <source>
        <dbReference type="ARBA" id="ARBA00023242"/>
    </source>
</evidence>
<organism evidence="15">
    <name type="scientific">Candida tenuis (strain ATCC 10573 / BCRC 21748 / CBS 615 / JCM 9827 / NBRC 10315 / NRRL Y-1498 / VKM Y-70)</name>
    <name type="common">Yeast</name>
    <name type="synonym">Yamadazyma tenuis</name>
    <dbReference type="NCBI Taxonomy" id="590646"/>
    <lineage>
        <taxon>Eukaryota</taxon>
        <taxon>Fungi</taxon>
        <taxon>Dikarya</taxon>
        <taxon>Ascomycota</taxon>
        <taxon>Saccharomycotina</taxon>
        <taxon>Pichiomycetes</taxon>
        <taxon>Debaryomycetaceae</taxon>
        <taxon>Yamadazyma</taxon>
    </lineage>
</organism>
<evidence type="ECO:0000256" key="1">
    <source>
        <dbReference type="ARBA" id="ARBA00004123"/>
    </source>
</evidence>
<evidence type="ECO:0000256" key="12">
    <source>
        <dbReference type="SAM" id="MobiDB-lite"/>
    </source>
</evidence>
<protein>
    <recommendedName>
        <fullName evidence="10">Transcription factor IIIA</fullName>
    </recommendedName>
</protein>
<evidence type="ECO:0000256" key="6">
    <source>
        <dbReference type="ARBA" id="ARBA00023015"/>
    </source>
</evidence>
<keyword evidence="8" id="KW-0804">Transcription</keyword>
<dbReference type="FunFam" id="3.30.160.60:FF:002391">
    <property type="entry name" value="Transcription factor IIIA"/>
    <property type="match status" value="1"/>
</dbReference>
<keyword evidence="6" id="KW-0805">Transcription regulation</keyword>
<keyword evidence="4 11" id="KW-0863">Zinc-finger</keyword>
<evidence type="ECO:0000313" key="14">
    <source>
        <dbReference type="EMBL" id="EGV65928.1"/>
    </source>
</evidence>
<dbReference type="OrthoDB" id="4748970at2759"/>
<evidence type="ECO:0000256" key="4">
    <source>
        <dbReference type="ARBA" id="ARBA00022771"/>
    </source>
</evidence>
<dbReference type="InterPro" id="IPR050331">
    <property type="entry name" value="Zinc_finger"/>
</dbReference>
<feature type="domain" description="C2H2-type" evidence="13">
    <location>
        <begin position="169"/>
        <end position="199"/>
    </location>
</feature>
<dbReference type="EMBL" id="GL996512">
    <property type="protein sequence ID" value="EGV65928.1"/>
    <property type="molecule type" value="Genomic_DNA"/>
</dbReference>
<feature type="domain" description="C2H2-type" evidence="13">
    <location>
        <begin position="197"/>
        <end position="224"/>
    </location>
</feature>
<proteinExistence type="predicted"/>
<evidence type="ECO:0000259" key="13">
    <source>
        <dbReference type="PROSITE" id="PS50157"/>
    </source>
</evidence>
<name>G3AYU0_CANTC</name>
<evidence type="ECO:0000256" key="8">
    <source>
        <dbReference type="ARBA" id="ARBA00023163"/>
    </source>
</evidence>
<feature type="compositionally biased region" description="Low complexity" evidence="12">
    <location>
        <begin position="1"/>
        <end position="18"/>
    </location>
</feature>
<dbReference type="eggNOG" id="KOG1721">
    <property type="taxonomic scope" value="Eukaryota"/>
</dbReference>
<dbReference type="InterPro" id="IPR036236">
    <property type="entry name" value="Znf_C2H2_sf"/>
</dbReference>
<dbReference type="Gene3D" id="3.30.160.60">
    <property type="entry name" value="Classic Zinc Finger"/>
    <property type="match status" value="5"/>
</dbReference>
<evidence type="ECO:0000256" key="5">
    <source>
        <dbReference type="ARBA" id="ARBA00022833"/>
    </source>
</evidence>